<dbReference type="InterPro" id="IPR021271">
    <property type="entry name" value="DUF2850"/>
</dbReference>
<sequence length="146" mass="16798">MKLKYKNADQSNQAGRFLRNKSVERLFIAGALVGTVIAILLYSHLFGRLSGQFTPPKSTIYGVWVEQNVAPYMAQRIEVQPNAIIIDGRVVSTSYQYNGRYLSFTIADQPFQYQMLNEENTEMKLISSNRYNPIFQLSEKHKKNLQ</sequence>
<dbReference type="EMBL" id="FUXB01000005">
    <property type="protein sequence ID" value="SJZ74982.1"/>
    <property type="molecule type" value="Genomic_DNA"/>
</dbReference>
<name>A0A1T4N6X8_VIBCI</name>
<dbReference type="OrthoDB" id="5824286at2"/>
<dbReference type="Proteomes" id="UP000190834">
    <property type="component" value="Unassembled WGS sequence"/>
</dbReference>
<evidence type="ECO:0000313" key="3">
    <source>
        <dbReference type="Proteomes" id="UP000190834"/>
    </source>
</evidence>
<evidence type="ECO:0000256" key="1">
    <source>
        <dbReference type="SAM" id="Phobius"/>
    </source>
</evidence>
<evidence type="ECO:0008006" key="4">
    <source>
        <dbReference type="Google" id="ProtNLM"/>
    </source>
</evidence>
<keyword evidence="1" id="KW-0472">Membrane</keyword>
<dbReference type="AlphaFoldDB" id="A0A1T4N6X8"/>
<keyword evidence="1" id="KW-0812">Transmembrane</keyword>
<dbReference type="RefSeq" id="WP_078925648.1">
    <property type="nucleotide sequence ID" value="NZ_FUXB01000005.1"/>
</dbReference>
<keyword evidence="1" id="KW-1133">Transmembrane helix</keyword>
<dbReference type="STRING" id="1123491.SAMN02745782_01245"/>
<dbReference type="Pfam" id="PF11012">
    <property type="entry name" value="DUF2850"/>
    <property type="match status" value="1"/>
</dbReference>
<protein>
    <recommendedName>
        <fullName evidence="4">DUF2850 domain-containing protein</fullName>
    </recommendedName>
</protein>
<accession>A0A1T4N6X8</accession>
<proteinExistence type="predicted"/>
<dbReference type="GeneID" id="70584279"/>
<feature type="transmembrane region" description="Helical" evidence="1">
    <location>
        <begin position="26"/>
        <end position="47"/>
    </location>
</feature>
<gene>
    <name evidence="2" type="ORF">SAMN02745782_01245</name>
</gene>
<reference evidence="3" key="1">
    <citation type="submission" date="2017-02" db="EMBL/GenBank/DDBJ databases">
        <authorList>
            <person name="Varghese N."/>
            <person name="Submissions S."/>
        </authorList>
    </citation>
    <scope>NUCLEOTIDE SEQUENCE [LARGE SCALE GENOMIC DNA]</scope>
    <source>
        <strain evidence="3">DSM 19608</strain>
    </source>
</reference>
<evidence type="ECO:0000313" key="2">
    <source>
        <dbReference type="EMBL" id="SJZ74982.1"/>
    </source>
</evidence>
<organism evidence="2 3">
    <name type="scientific">Vibrio cincinnatiensis DSM 19608</name>
    <dbReference type="NCBI Taxonomy" id="1123491"/>
    <lineage>
        <taxon>Bacteria</taxon>
        <taxon>Pseudomonadati</taxon>
        <taxon>Pseudomonadota</taxon>
        <taxon>Gammaproteobacteria</taxon>
        <taxon>Vibrionales</taxon>
        <taxon>Vibrionaceae</taxon>
        <taxon>Vibrio</taxon>
    </lineage>
</organism>
<keyword evidence="3" id="KW-1185">Reference proteome</keyword>